<protein>
    <submittedName>
        <fullName evidence="1">NitT/TauT family transport system substrate-binding protein</fullName>
    </submittedName>
</protein>
<dbReference type="SUPFAM" id="SSF53850">
    <property type="entry name" value="Periplasmic binding protein-like II"/>
    <property type="match status" value="1"/>
</dbReference>
<evidence type="ECO:0000313" key="2">
    <source>
        <dbReference type="Proteomes" id="UP000294567"/>
    </source>
</evidence>
<accession>A0A4V2UUM7</accession>
<dbReference type="RefSeq" id="WP_132025304.1">
    <property type="nucleotide sequence ID" value="NZ_CP068564.1"/>
</dbReference>
<sequence length="389" mass="43438">MSRGIKKFICLFLCTILVGLIVCGCSNDTKKTSKDGIKEENAENVENGEIPEISISWGTALHVVILEAPRNRVDEFKDKGIYLNPLSEDKFELIEDGKKLAVLSYMPNKGASEVATLMGQGHLDSAICSNTGMLTAIDSGTDIKILCPVHTRGMGLVFPPDKDLNSWEDIKEYILNSEVPVKFGYHSPVSAPRLVLESVLKEEGLKVTEDPNDFEADVLLVDLKGTNNLIPSLASKQVDAWVGPSVFPETAEYKGLGKLVLRLEDFPPKGKWDNFPCCVFSAREEVLNKYPEVFKALVRLIDESCKYCMENKDDASEIISEYIGVEKEIVSNTTINYTTEPTDEWLEGIKIYVDVLNKTNKFNGRLKGKPFDEVVKQAFDFSYVEEIKK</sequence>
<dbReference type="PANTHER" id="PTHR30024:SF42">
    <property type="entry name" value="ALIPHATIC SULFONATES-BINDING PROTEIN-RELATED"/>
    <property type="match status" value="1"/>
</dbReference>
<dbReference type="PROSITE" id="PS51257">
    <property type="entry name" value="PROKAR_LIPOPROTEIN"/>
    <property type="match status" value="1"/>
</dbReference>
<comment type="caution">
    <text evidence="1">The sequence shown here is derived from an EMBL/GenBank/DDBJ whole genome shotgun (WGS) entry which is preliminary data.</text>
</comment>
<dbReference type="Gene3D" id="3.40.190.10">
    <property type="entry name" value="Periplasmic binding protein-like II"/>
    <property type="match status" value="1"/>
</dbReference>
<gene>
    <name evidence="1" type="ORF">EDD65_10181</name>
</gene>
<dbReference type="PANTHER" id="PTHR30024">
    <property type="entry name" value="ALIPHATIC SULFONATES-BINDING PROTEIN-RELATED"/>
    <property type="match status" value="1"/>
</dbReference>
<keyword evidence="2" id="KW-1185">Reference proteome</keyword>
<dbReference type="Pfam" id="PF13379">
    <property type="entry name" value="NMT1_2"/>
    <property type="match status" value="1"/>
</dbReference>
<dbReference type="OrthoDB" id="286202at2"/>
<name>A0A4V2UUM7_9FIRM</name>
<proteinExistence type="predicted"/>
<dbReference type="EMBL" id="SMAE01000001">
    <property type="protein sequence ID" value="TCS91580.1"/>
    <property type="molecule type" value="Genomic_DNA"/>
</dbReference>
<dbReference type="Proteomes" id="UP000294567">
    <property type="component" value="Unassembled WGS sequence"/>
</dbReference>
<evidence type="ECO:0000313" key="1">
    <source>
        <dbReference type="EMBL" id="TCS91580.1"/>
    </source>
</evidence>
<organism evidence="1 2">
    <name type="scientific">Keratinibaculum paraultunense</name>
    <dbReference type="NCBI Taxonomy" id="1278232"/>
    <lineage>
        <taxon>Bacteria</taxon>
        <taxon>Bacillati</taxon>
        <taxon>Bacillota</taxon>
        <taxon>Tissierellia</taxon>
        <taxon>Tissierellales</taxon>
        <taxon>Tepidimicrobiaceae</taxon>
        <taxon>Keratinibaculum</taxon>
    </lineage>
</organism>
<dbReference type="AlphaFoldDB" id="A0A4V2UUM7"/>
<reference evidence="1 2" key="1">
    <citation type="submission" date="2019-03" db="EMBL/GenBank/DDBJ databases">
        <title>Genomic Encyclopedia of Type Strains, Phase IV (KMG-IV): sequencing the most valuable type-strain genomes for metagenomic binning, comparative biology and taxonomic classification.</title>
        <authorList>
            <person name="Goeker M."/>
        </authorList>
    </citation>
    <scope>NUCLEOTIDE SEQUENCE [LARGE SCALE GENOMIC DNA]</scope>
    <source>
        <strain evidence="1 2">DSM 26752</strain>
    </source>
</reference>